<dbReference type="Proteomes" id="UP001165586">
    <property type="component" value="Unassembled WGS sequence"/>
</dbReference>
<proteinExistence type="inferred from homology"/>
<dbReference type="PIRSF" id="PIRSF002741">
    <property type="entry name" value="MppA"/>
    <property type="match status" value="1"/>
</dbReference>
<keyword evidence="4 5" id="KW-0732">Signal</keyword>
<evidence type="ECO:0000256" key="5">
    <source>
        <dbReference type="SAM" id="SignalP"/>
    </source>
</evidence>
<name>A0ABT2H0X7_9MICO</name>
<dbReference type="SUPFAM" id="SSF53850">
    <property type="entry name" value="Periplasmic binding protein-like II"/>
    <property type="match status" value="1"/>
</dbReference>
<keyword evidence="3" id="KW-0813">Transport</keyword>
<evidence type="ECO:0000313" key="8">
    <source>
        <dbReference type="Proteomes" id="UP001165586"/>
    </source>
</evidence>
<gene>
    <name evidence="7" type="ORF">N1032_07510</name>
</gene>
<dbReference type="PROSITE" id="PS51257">
    <property type="entry name" value="PROKAR_LIPOPROTEIN"/>
    <property type="match status" value="1"/>
</dbReference>
<dbReference type="Gene3D" id="3.10.105.10">
    <property type="entry name" value="Dipeptide-binding Protein, Domain 3"/>
    <property type="match status" value="1"/>
</dbReference>
<comment type="similarity">
    <text evidence="2">Belongs to the bacterial solute-binding protein 5 family.</text>
</comment>
<dbReference type="Gene3D" id="3.40.190.10">
    <property type="entry name" value="Periplasmic binding protein-like II"/>
    <property type="match status" value="1"/>
</dbReference>
<evidence type="ECO:0000256" key="2">
    <source>
        <dbReference type="ARBA" id="ARBA00005695"/>
    </source>
</evidence>
<evidence type="ECO:0000256" key="1">
    <source>
        <dbReference type="ARBA" id="ARBA00004196"/>
    </source>
</evidence>
<reference evidence="7" key="1">
    <citation type="submission" date="2022-08" db="EMBL/GenBank/DDBJ databases">
        <authorList>
            <person name="Deng Y."/>
            <person name="Han X.-F."/>
            <person name="Zhang Y.-Q."/>
        </authorList>
    </citation>
    <scope>NUCLEOTIDE SEQUENCE</scope>
    <source>
        <strain evidence="7">CPCC 203386</strain>
    </source>
</reference>
<dbReference type="InterPro" id="IPR030678">
    <property type="entry name" value="Peptide/Ni-bd"/>
</dbReference>
<evidence type="ECO:0000256" key="3">
    <source>
        <dbReference type="ARBA" id="ARBA00022448"/>
    </source>
</evidence>
<feature type="domain" description="Solute-binding protein family 5" evidence="6">
    <location>
        <begin position="89"/>
        <end position="459"/>
    </location>
</feature>
<dbReference type="Pfam" id="PF00496">
    <property type="entry name" value="SBP_bac_5"/>
    <property type="match status" value="1"/>
</dbReference>
<sequence>MPLRRHSGPPRPAILRSLAALGAAALLLAGCAAGPAATTATPASGGTLTYATGFGEPTCLDPHVGGNMPQALVGTNFVESLFSQDADGTIVPWLATSGTPSADGLSWDIALRDDVTFTDGTPFDAAAVKANVEHMQDPATASSTAILALGKVTEVQVVDPTTARFVLSEPDSALLESLAQTWLAMESPTALQRTQEENCESPVGTGPFVVSSWTKQDNITLVRNDDYNSPPAGSAHEGPAYLDEIVWRFIPDSATRFAALQSGQVDVIDEMQPDNVVAAESSDQLDVLTGALPGASIRLELNAGYAPFDDEKVRKAFIASADVNPGIESLFFGTVDRSYSVLSSGTPFGASYPDDFAIDPDRANQLLDEAGWTGRDADGYRTKDGQRLTVDFPISTNQSIPAEQSLFEQIQATTKEVGFDVELHPLDLSSWYAALGAWDFGVTSAIYTKNSPDVLRILYHSSNIIPAPSGYHPNNAHVSIPELDADLTEAGQTTDADQREALYADAQKILSDGAYVLPLYDHLQKIGYGPRVQGLSLLPTLQIPTFYDAWVQQ</sequence>
<dbReference type="CDD" id="cd08492">
    <property type="entry name" value="PBP2_NikA_DppA_OppA_like_15"/>
    <property type="match status" value="1"/>
</dbReference>
<comment type="subcellular location">
    <subcellularLocation>
        <location evidence="1">Cell envelope</location>
    </subcellularLocation>
</comment>
<comment type="caution">
    <text evidence="7">The sequence shown here is derived from an EMBL/GenBank/DDBJ whole genome shotgun (WGS) entry which is preliminary data.</text>
</comment>
<dbReference type="InterPro" id="IPR000914">
    <property type="entry name" value="SBP_5_dom"/>
</dbReference>
<feature type="chain" id="PRO_5047254572" evidence="5">
    <location>
        <begin position="33"/>
        <end position="553"/>
    </location>
</feature>
<evidence type="ECO:0000259" key="6">
    <source>
        <dbReference type="Pfam" id="PF00496"/>
    </source>
</evidence>
<evidence type="ECO:0000256" key="4">
    <source>
        <dbReference type="ARBA" id="ARBA00022729"/>
    </source>
</evidence>
<keyword evidence="8" id="KW-1185">Reference proteome</keyword>
<dbReference type="EMBL" id="JANLCJ010000002">
    <property type="protein sequence ID" value="MCS5733583.1"/>
    <property type="molecule type" value="Genomic_DNA"/>
</dbReference>
<protein>
    <submittedName>
        <fullName evidence="7">ABC transporter substrate-binding protein</fullName>
    </submittedName>
</protein>
<accession>A0ABT2H0X7</accession>
<feature type="signal peptide" evidence="5">
    <location>
        <begin position="1"/>
        <end position="32"/>
    </location>
</feature>
<dbReference type="InterPro" id="IPR039424">
    <property type="entry name" value="SBP_5"/>
</dbReference>
<dbReference type="RefSeq" id="WP_259538403.1">
    <property type="nucleotide sequence ID" value="NZ_JANLCJ010000002.1"/>
</dbReference>
<organism evidence="7 8">
    <name type="scientific">Herbiconiux daphne</name>
    <dbReference type="NCBI Taxonomy" id="2970914"/>
    <lineage>
        <taxon>Bacteria</taxon>
        <taxon>Bacillati</taxon>
        <taxon>Actinomycetota</taxon>
        <taxon>Actinomycetes</taxon>
        <taxon>Micrococcales</taxon>
        <taxon>Microbacteriaceae</taxon>
        <taxon>Herbiconiux</taxon>
    </lineage>
</organism>
<dbReference type="PANTHER" id="PTHR30290:SF10">
    <property type="entry name" value="PERIPLASMIC OLIGOPEPTIDE-BINDING PROTEIN-RELATED"/>
    <property type="match status" value="1"/>
</dbReference>
<evidence type="ECO:0000313" key="7">
    <source>
        <dbReference type="EMBL" id="MCS5733583.1"/>
    </source>
</evidence>
<dbReference type="PANTHER" id="PTHR30290">
    <property type="entry name" value="PERIPLASMIC BINDING COMPONENT OF ABC TRANSPORTER"/>
    <property type="match status" value="1"/>
</dbReference>